<reference evidence="3 4" key="1">
    <citation type="submission" date="2018-02" db="EMBL/GenBank/DDBJ databases">
        <title>The genomes of Aspergillus section Nigri reveals drivers in fungal speciation.</title>
        <authorList>
            <consortium name="DOE Joint Genome Institute"/>
            <person name="Vesth T.C."/>
            <person name="Nybo J."/>
            <person name="Theobald S."/>
            <person name="Brandl J."/>
            <person name="Frisvad J.C."/>
            <person name="Nielsen K.F."/>
            <person name="Lyhne E.K."/>
            <person name="Kogle M.E."/>
            <person name="Kuo A."/>
            <person name="Riley R."/>
            <person name="Clum A."/>
            <person name="Nolan M."/>
            <person name="Lipzen A."/>
            <person name="Salamov A."/>
            <person name="Henrissat B."/>
            <person name="Wiebenga A."/>
            <person name="De vries R.P."/>
            <person name="Grigoriev I.V."/>
            <person name="Mortensen U.H."/>
            <person name="Andersen M.R."/>
            <person name="Baker S.E."/>
        </authorList>
    </citation>
    <scope>NUCLEOTIDE SEQUENCE [LARGE SCALE GENOMIC DNA]</scope>
    <source>
        <strain evidence="3 4">CBS 112811</strain>
    </source>
</reference>
<keyword evidence="2" id="KW-1133">Transmembrane helix</keyword>
<dbReference type="EMBL" id="KZ825065">
    <property type="protein sequence ID" value="RAH56591.1"/>
    <property type="molecule type" value="Genomic_DNA"/>
</dbReference>
<evidence type="ECO:0000313" key="3">
    <source>
        <dbReference type="EMBL" id="RAH56591.1"/>
    </source>
</evidence>
<evidence type="ECO:0000256" key="2">
    <source>
        <dbReference type="SAM" id="Phobius"/>
    </source>
</evidence>
<feature type="transmembrane region" description="Helical" evidence="2">
    <location>
        <begin position="12"/>
        <end position="29"/>
    </location>
</feature>
<keyword evidence="4" id="KW-1185">Reference proteome</keyword>
<dbReference type="Proteomes" id="UP000249526">
    <property type="component" value="Unassembled WGS sequence"/>
</dbReference>
<accession>A0A8G1QY74</accession>
<name>A0A8G1QY74_9EURO</name>
<dbReference type="AlphaFoldDB" id="A0A8G1QY74"/>
<evidence type="ECO:0000313" key="4">
    <source>
        <dbReference type="Proteomes" id="UP000249526"/>
    </source>
</evidence>
<dbReference type="GeneID" id="37168874"/>
<dbReference type="RefSeq" id="XP_025514513.1">
    <property type="nucleotide sequence ID" value="XM_025665472.1"/>
</dbReference>
<protein>
    <submittedName>
        <fullName evidence="3">Uncharacterized protein</fullName>
    </submittedName>
</protein>
<organism evidence="3 4">
    <name type="scientific">Aspergillus piperis CBS 112811</name>
    <dbReference type="NCBI Taxonomy" id="1448313"/>
    <lineage>
        <taxon>Eukaryota</taxon>
        <taxon>Fungi</taxon>
        <taxon>Dikarya</taxon>
        <taxon>Ascomycota</taxon>
        <taxon>Pezizomycotina</taxon>
        <taxon>Eurotiomycetes</taxon>
        <taxon>Eurotiomycetidae</taxon>
        <taxon>Eurotiales</taxon>
        <taxon>Aspergillaceae</taxon>
        <taxon>Aspergillus</taxon>
        <taxon>Aspergillus subgen. Circumdati</taxon>
    </lineage>
</organism>
<feature type="region of interest" description="Disordered" evidence="1">
    <location>
        <begin position="33"/>
        <end position="56"/>
    </location>
</feature>
<keyword evidence="2" id="KW-0812">Transmembrane</keyword>
<proteinExistence type="predicted"/>
<keyword evidence="2" id="KW-0472">Membrane</keyword>
<evidence type="ECO:0000256" key="1">
    <source>
        <dbReference type="SAM" id="MobiDB-lite"/>
    </source>
</evidence>
<gene>
    <name evidence="3" type="ORF">BO85DRAFT_54240</name>
</gene>
<sequence length="56" mass="6362">METKPPLNRVWKTAIAFFWVRCYSLVVVGKRRKRGRGDGLRGRKIRSKGTGVGSLD</sequence>